<sequence>MSDIKRVSLTSFEPPRAKPEAKKHSRTVRIRVKLPESNEDKCPEFNYKDELAAAKKKLKQNGKEPNNVPNGLDPFGEENDDDVRRIALEMEAKYGNVGSSGPKKKRQGRKDDYADIGAGYDESDSFIDDTDGYDEIIPHNVTTARGGFYINSGALEFKKDDEITSEVSSSSSSSESEEEEKSPEKVNRKRVLDTTDEEEEDSNKSAPAVVAETPNISMHQAIKKKLFSTEKIQIKKRKLADQQKNTVKELLREKRTETSNINANNSSDKDTSKENKKPMKLSSVDDTIDSVINREILLTDRKIENKIVLPESIIPESNRNGEQLLDTDASDTDTSKQEYVKLPENLPADISELIENIKAAAANYKDGKKLKFFSGDVNTMLLNLERKCKVLGRSSRARVYEHLAPFVRCRKETLMKRAKNLVYQSEQQKLTNTIANLRGQIDRLMPALQANYDLDCQRMALRKLSQEVSDNETIKQLNMPRRRFPLHEDMKQILRDIVTSKRRCFIHEGQPKTALENILIDYLKTEILGLWPDGWMSMAVLKKFFNSVPMKTPDPKLLIGKQQKAPSNNVKPLNLGPKLNEVRQDKIVQTIIVPEKVKNHADNGVIVLGSSKIKDESSVIHPNTHCQIIDLTDTPKSSQQFQKLKEKFPNLSVTTNHHLQNDPDDVQKVMESLKALQQLSSPSKGEISNPAVSVIAINKNYSNSSSQNSAAASKERTSFSGAFGYHPVDQKQLFASTSKTGFNNK</sequence>
<evidence type="ECO:0000259" key="3">
    <source>
        <dbReference type="Pfam" id="PF08729"/>
    </source>
</evidence>
<feature type="domain" description="Ubinuclein middle" evidence="4">
    <location>
        <begin position="342"/>
        <end position="543"/>
    </location>
</feature>
<evidence type="ECO:0000256" key="1">
    <source>
        <dbReference type="ARBA" id="ARBA00022553"/>
    </source>
</evidence>
<keyword evidence="6" id="KW-1185">Reference proteome</keyword>
<evidence type="ECO:0000313" key="6">
    <source>
        <dbReference type="Proteomes" id="UP001152799"/>
    </source>
</evidence>
<organism evidence="5 6">
    <name type="scientific">Ceutorhynchus assimilis</name>
    <name type="common">cabbage seed weevil</name>
    <dbReference type="NCBI Taxonomy" id="467358"/>
    <lineage>
        <taxon>Eukaryota</taxon>
        <taxon>Metazoa</taxon>
        <taxon>Ecdysozoa</taxon>
        <taxon>Arthropoda</taxon>
        <taxon>Hexapoda</taxon>
        <taxon>Insecta</taxon>
        <taxon>Pterygota</taxon>
        <taxon>Neoptera</taxon>
        <taxon>Endopterygota</taxon>
        <taxon>Coleoptera</taxon>
        <taxon>Polyphaga</taxon>
        <taxon>Cucujiformia</taxon>
        <taxon>Curculionidae</taxon>
        <taxon>Ceutorhynchinae</taxon>
        <taxon>Ceutorhynchus</taxon>
    </lineage>
</organism>
<feature type="compositionally biased region" description="Basic and acidic residues" evidence="2">
    <location>
        <begin position="182"/>
        <end position="193"/>
    </location>
</feature>
<accession>A0A9N9MFX2</accession>
<proteinExistence type="predicted"/>
<dbReference type="InterPro" id="IPR014840">
    <property type="entry name" value="HRD"/>
</dbReference>
<feature type="compositionally biased region" description="Basic and acidic residues" evidence="2">
    <location>
        <begin position="267"/>
        <end position="277"/>
    </location>
</feature>
<feature type="region of interest" description="Disordered" evidence="2">
    <location>
        <begin position="93"/>
        <end position="129"/>
    </location>
</feature>
<dbReference type="InterPro" id="IPR026947">
    <property type="entry name" value="UBN_middle_dom"/>
</dbReference>
<dbReference type="GO" id="GO:0005634">
    <property type="term" value="C:nucleus"/>
    <property type="evidence" value="ECO:0007669"/>
    <property type="project" value="TreeGrafter"/>
</dbReference>
<evidence type="ECO:0008006" key="7">
    <source>
        <dbReference type="Google" id="ProtNLM"/>
    </source>
</evidence>
<keyword evidence="1" id="KW-0597">Phosphoprotein</keyword>
<feature type="region of interest" description="Disordered" evidence="2">
    <location>
        <begin position="1"/>
        <end position="29"/>
    </location>
</feature>
<feature type="region of interest" description="Disordered" evidence="2">
    <location>
        <begin position="250"/>
        <end position="281"/>
    </location>
</feature>
<dbReference type="EMBL" id="OU892288">
    <property type="protein sequence ID" value="CAG9762919.1"/>
    <property type="molecule type" value="Genomic_DNA"/>
</dbReference>
<evidence type="ECO:0000259" key="4">
    <source>
        <dbReference type="Pfam" id="PF14075"/>
    </source>
</evidence>
<reference evidence="5" key="1">
    <citation type="submission" date="2022-01" db="EMBL/GenBank/DDBJ databases">
        <authorList>
            <person name="King R."/>
        </authorList>
    </citation>
    <scope>NUCLEOTIDE SEQUENCE</scope>
</reference>
<dbReference type="Pfam" id="PF14075">
    <property type="entry name" value="UBN_AB"/>
    <property type="match status" value="1"/>
</dbReference>
<evidence type="ECO:0000313" key="5">
    <source>
        <dbReference type="EMBL" id="CAG9762919.1"/>
    </source>
</evidence>
<protein>
    <recommendedName>
        <fullName evidence="7">Ubinuclein-1</fullName>
    </recommendedName>
</protein>
<dbReference type="Pfam" id="PF08729">
    <property type="entry name" value="HUN"/>
    <property type="match status" value="1"/>
</dbReference>
<dbReference type="PANTHER" id="PTHR21669:SF28">
    <property type="entry name" value="YEMANUCLEIN"/>
    <property type="match status" value="1"/>
</dbReference>
<dbReference type="GO" id="GO:0006325">
    <property type="term" value="P:chromatin organization"/>
    <property type="evidence" value="ECO:0007669"/>
    <property type="project" value="TreeGrafter"/>
</dbReference>
<dbReference type="OrthoDB" id="68076at2759"/>
<feature type="region of interest" description="Disordered" evidence="2">
    <location>
        <begin position="159"/>
        <end position="215"/>
    </location>
</feature>
<feature type="region of interest" description="Disordered" evidence="2">
    <location>
        <begin position="57"/>
        <end position="79"/>
    </location>
</feature>
<name>A0A9N9MFX2_9CUCU</name>
<evidence type="ECO:0000256" key="2">
    <source>
        <dbReference type="SAM" id="MobiDB-lite"/>
    </source>
</evidence>
<feature type="compositionally biased region" description="Low complexity" evidence="2">
    <location>
        <begin position="165"/>
        <end position="174"/>
    </location>
</feature>
<gene>
    <name evidence="5" type="ORF">CEUTPL_LOCUS3590</name>
</gene>
<dbReference type="PANTHER" id="PTHR21669">
    <property type="entry name" value="CAPZ-INTERACTING PROTEIN AND RELATED PROTEINS"/>
    <property type="match status" value="1"/>
</dbReference>
<feature type="domain" description="Hpc2-related" evidence="3">
    <location>
        <begin position="105"/>
        <end position="156"/>
    </location>
</feature>
<dbReference type="AlphaFoldDB" id="A0A9N9MFX2"/>
<dbReference type="Proteomes" id="UP001152799">
    <property type="component" value="Chromosome 12"/>
</dbReference>